<organism evidence="4 5">
    <name type="scientific">Legionella jordanis</name>
    <dbReference type="NCBI Taxonomy" id="456"/>
    <lineage>
        <taxon>Bacteria</taxon>
        <taxon>Pseudomonadati</taxon>
        <taxon>Pseudomonadota</taxon>
        <taxon>Gammaproteobacteria</taxon>
        <taxon>Legionellales</taxon>
        <taxon>Legionellaceae</taxon>
        <taxon>Legionella</taxon>
    </lineage>
</organism>
<feature type="transmembrane region" description="Helical" evidence="3">
    <location>
        <begin position="1298"/>
        <end position="1327"/>
    </location>
</feature>
<protein>
    <submittedName>
        <fullName evidence="4">Uncharacterized protein</fullName>
    </submittedName>
</protein>
<keyword evidence="5" id="KW-1185">Reference proteome</keyword>
<sequence>MLANEEVSKVIARDKMQLTQFILDLCGFTLDEAGYDSKSYAFYLHVAFRHQAVLQSKEWSDLCTEVLEKGQGLDWDSKNEELYQRIVSFSQSIVTEVTEASQDNWAVKLIKTSYLSRLDKARRSCEHAIRFINAVDETQSDVSVSQVLGVDAPREKYTEALKAQRAYMDSLLALPFVLEKTCLSLAKNTGVHYQPRKSAEMLAAALDCMNQGMKLYGVDRQDFIIKGLKIALDITMPNVQGFDAQLQETITSDLLPFINKILDAALQLEEKKKAIFPSSELDGDEISLARKRLLATLGVNFESLQTILLETLLIPAQQCSDAVAGVFGLAQAAVAAAQNPNPLDRVFEVKTAFSHFDRLSSLCNEVDPALLPAWLVQTNNYYQDLRGHASNAGKVVQVVVDGLGVFYNYALSFIPQSVRHYVSRANALTRVFQVIDNSPLEYKTDKLMAYFAFYELAKTSEIEEVLKERFFAAYMDEVVKSKPDLVRQEFLYKNYLAFEAQMNAKFNLATPLNSRIANYPKSNDMTASLISVLEENVGSSDLQKLDVLMLLYRLQHLESQFELNWQRELQLNNFGPIFKELAAGAKQAKESPHPVHQAFQREFLNPAIQRMVGKYQEEKLVPALESMLDSRAPSLGGHYHKLRSIYSKLREDIVWSPEDWRTFKECCRLDGKFQWAEFQALKVAALELGNHSKKEANNNHWLTPRENLRKQTEESFETVKPVISNMLKLIQERLDEQELSCKKLQKLSKNNDVLDLCQKKISYINALNQLINALLYDLEHDQKLRAHISTLLSADAVQVTQEELLRQVNVSALGKLLRLAWNALPNATNGASAVNDNFVFNLLKYYFADSVIGNVLEKEQAFASALDKEPIPALIAKLNDPLAESNLLPSQEKIMDALVNNMINVADETIIPWGANYLANIASKVVKQNLAQLLPYPFLVNLAMVVIQSETVQEQIAPIFNDLMSEYSGIVLDKASEFKEEAKKRLYPVLGIEIQRTLEESALHYAQNPEGASDTERDAFIMYYLQYQQIKLNNVEFNAAKTIEYLFPQLLRKKTIDINGMVDALENQFKKFDQFLPSSPDDEPAIAETESQLVFLISHIDLSDPDNDKLVKLALINRILIMAIDTAEQISNPEKIMSLQQTAIQQMAAALEKIKVLHHEQLVEQNKALAGIQIDSEEMDDEGFIMLNAANKDSMYETLAVANTRIRKMQLKNLKTKLAETQKLVSKEMDERQAMLDSKEPLLGISIAEWEYHKSKPIRLLYIVLSNSFEVFSLMFTWLSLLLPILAGSGVLEGLLTALGVTGAIGATATPIGAIIFGVIALARISYKLGMEIWNRRDEFTQINQNPSFWRRAGLTSLLLLKCLGLAIAKTLLTDYLVAELSTYFAFGPFERLRNAFRIWPSRERVSEEQRVLNELKTQMSKLNDLIDEQNAFLDGKAAKDCQAELNESVDAITKSLKETRDYLNQASFNDARRSPGMDFQLSLEQLDASFNSLKQEVMQLSQLNRAQSGFSQVVDNSEKPLAKNKDSTESTVKKEENRAAIVDLQAYRKKLDAVKASKSEQTQSSYLSRFWNWFAKPQTTVVAMPPAQVKPLEESLSVSSVYMIPPNKDLTLSEMMESFVLIKDADEVGQIIQSIEATTTAGEKEIKREGVSRSPYKEAVAALFFNPAGEVQNSKTVEQMPAVVNGKSP</sequence>
<keyword evidence="3" id="KW-0812">Transmembrane</keyword>
<dbReference type="RefSeq" id="WP_058471250.1">
    <property type="nucleotide sequence ID" value="NZ_CAAAIC010000008.1"/>
</dbReference>
<evidence type="ECO:0000313" key="4">
    <source>
        <dbReference type="EMBL" id="KTD17503.1"/>
    </source>
</evidence>
<keyword evidence="3" id="KW-1133">Transmembrane helix</keyword>
<evidence type="ECO:0000256" key="3">
    <source>
        <dbReference type="SAM" id="Phobius"/>
    </source>
</evidence>
<proteinExistence type="predicted"/>
<gene>
    <name evidence="4" type="ORF">Ljor_1809</name>
</gene>
<evidence type="ECO:0000256" key="1">
    <source>
        <dbReference type="SAM" id="Coils"/>
    </source>
</evidence>
<dbReference type="OrthoDB" id="5651009at2"/>
<comment type="caution">
    <text evidence="4">The sequence shown here is derived from an EMBL/GenBank/DDBJ whole genome shotgun (WGS) entry which is preliminary data.</text>
</comment>
<feature type="transmembrane region" description="Helical" evidence="3">
    <location>
        <begin position="1260"/>
        <end position="1286"/>
    </location>
</feature>
<name>A0A0W0VBN2_9GAMM</name>
<keyword evidence="3" id="KW-0472">Membrane</keyword>
<dbReference type="Proteomes" id="UP000055035">
    <property type="component" value="Unassembled WGS sequence"/>
</dbReference>
<dbReference type="PATRIC" id="fig|456.5.peg.1931"/>
<reference evidence="4 5" key="1">
    <citation type="submission" date="2015-11" db="EMBL/GenBank/DDBJ databases">
        <title>Genomic analysis of 38 Legionella species identifies large and diverse effector repertoires.</title>
        <authorList>
            <person name="Burstein D."/>
            <person name="Amaro F."/>
            <person name="Zusman T."/>
            <person name="Lifshitz Z."/>
            <person name="Cohen O."/>
            <person name="Gilbert J.A."/>
            <person name="Pupko T."/>
            <person name="Shuman H.A."/>
            <person name="Segal G."/>
        </authorList>
    </citation>
    <scope>NUCLEOTIDE SEQUENCE [LARGE SCALE GENOMIC DNA]</scope>
    <source>
        <strain evidence="4 5">BL-540</strain>
    </source>
</reference>
<keyword evidence="1" id="KW-0175">Coiled coil</keyword>
<feature type="compositionally biased region" description="Basic and acidic residues" evidence="2">
    <location>
        <begin position="1517"/>
        <end position="1535"/>
    </location>
</feature>
<feature type="region of interest" description="Disordered" evidence="2">
    <location>
        <begin position="1512"/>
        <end position="1535"/>
    </location>
</feature>
<dbReference type="EMBL" id="LNYJ01000011">
    <property type="protein sequence ID" value="KTD17503.1"/>
    <property type="molecule type" value="Genomic_DNA"/>
</dbReference>
<evidence type="ECO:0000256" key="2">
    <source>
        <dbReference type="SAM" id="MobiDB-lite"/>
    </source>
</evidence>
<evidence type="ECO:0000313" key="5">
    <source>
        <dbReference type="Proteomes" id="UP000055035"/>
    </source>
</evidence>
<feature type="coiled-coil region" evidence="1">
    <location>
        <begin position="1406"/>
        <end position="1433"/>
    </location>
</feature>
<accession>A0A0W0VBN2</accession>
<dbReference type="STRING" id="456.Ljor_1809"/>